<feature type="domain" description="Galactokinase N-terminal" evidence="10">
    <location>
        <begin position="4"/>
        <end position="51"/>
    </location>
</feature>
<evidence type="ECO:0000256" key="4">
    <source>
        <dbReference type="ARBA" id="ARBA00022777"/>
    </source>
</evidence>
<dbReference type="PRINTS" id="PR00959">
    <property type="entry name" value="MEVGALKINASE"/>
</dbReference>
<dbReference type="InterPro" id="IPR020568">
    <property type="entry name" value="Ribosomal_Su5_D2-typ_SF"/>
</dbReference>
<dbReference type="Pfam" id="PF10509">
    <property type="entry name" value="GalKase_gal_bdg"/>
    <property type="match status" value="1"/>
</dbReference>
<feature type="domain" description="GHMP kinase C-terminal" evidence="9">
    <location>
        <begin position="281"/>
        <end position="358"/>
    </location>
</feature>
<dbReference type="InterPro" id="IPR019539">
    <property type="entry name" value="GalKase_N"/>
</dbReference>
<evidence type="ECO:0000256" key="5">
    <source>
        <dbReference type="ARBA" id="ARBA00022840"/>
    </source>
</evidence>
<comment type="similarity">
    <text evidence="1">Belongs to the GHMP kinase family. GalK subfamily.</text>
</comment>
<dbReference type="NCBIfam" id="TIGR00131">
    <property type="entry name" value="gal_kin"/>
    <property type="match status" value="1"/>
</dbReference>
<evidence type="ECO:0000256" key="6">
    <source>
        <dbReference type="ARBA" id="ARBA00023144"/>
    </source>
</evidence>
<dbReference type="PIRSF" id="PIRSF000530">
    <property type="entry name" value="Galactokinase"/>
    <property type="match status" value="1"/>
</dbReference>
<evidence type="ECO:0000256" key="3">
    <source>
        <dbReference type="ARBA" id="ARBA00022741"/>
    </source>
</evidence>
<dbReference type="InterPro" id="IPR019741">
    <property type="entry name" value="Galactokinase_CS"/>
</dbReference>
<keyword evidence="3" id="KW-0547">Nucleotide-binding</keyword>
<dbReference type="RefSeq" id="WP_343920524.1">
    <property type="nucleotide sequence ID" value="NZ_BAAAKK010000005.1"/>
</dbReference>
<accession>A0ABN1Z1Q3</accession>
<dbReference type="SUPFAM" id="SSF55060">
    <property type="entry name" value="GHMP Kinase, C-terminal domain"/>
    <property type="match status" value="1"/>
</dbReference>
<protein>
    <recommendedName>
        <fullName evidence="7">Galactokinase</fullName>
        <ecNumber evidence="7">2.7.1.6</ecNumber>
    </recommendedName>
</protein>
<keyword evidence="12" id="KW-1185">Reference proteome</keyword>
<name>A0ABN1Z1Q3_9MICO</name>
<evidence type="ECO:0000256" key="2">
    <source>
        <dbReference type="ARBA" id="ARBA00022679"/>
    </source>
</evidence>
<dbReference type="InterPro" id="IPR000705">
    <property type="entry name" value="Galactokinase"/>
</dbReference>
<dbReference type="Gene3D" id="3.30.230.10">
    <property type="match status" value="1"/>
</dbReference>
<keyword evidence="5" id="KW-0067">ATP-binding</keyword>
<dbReference type="Proteomes" id="UP001501266">
    <property type="component" value="Unassembled WGS sequence"/>
</dbReference>
<dbReference type="Pfam" id="PF08544">
    <property type="entry name" value="GHMP_kinases_C"/>
    <property type="match status" value="1"/>
</dbReference>
<dbReference type="PANTHER" id="PTHR10457">
    <property type="entry name" value="MEVALONATE KINASE/GALACTOKINASE"/>
    <property type="match status" value="1"/>
</dbReference>
<keyword evidence="2" id="KW-0808">Transferase</keyword>
<keyword evidence="4" id="KW-0418">Kinase</keyword>
<evidence type="ECO:0000259" key="10">
    <source>
        <dbReference type="Pfam" id="PF10509"/>
    </source>
</evidence>
<feature type="domain" description="GHMP kinase N-terminal" evidence="8">
    <location>
        <begin position="92"/>
        <end position="178"/>
    </location>
</feature>
<gene>
    <name evidence="11" type="primary">galK</name>
    <name evidence="11" type="ORF">GCM10009640_22950</name>
</gene>
<evidence type="ECO:0000256" key="7">
    <source>
        <dbReference type="NCBIfam" id="TIGR00131"/>
    </source>
</evidence>
<evidence type="ECO:0000313" key="11">
    <source>
        <dbReference type="EMBL" id="GAA1425125.1"/>
    </source>
</evidence>
<dbReference type="PANTHER" id="PTHR10457:SF7">
    <property type="entry name" value="GALACTOKINASE-RELATED"/>
    <property type="match status" value="1"/>
</dbReference>
<keyword evidence="6" id="KW-0119">Carbohydrate metabolism</keyword>
<evidence type="ECO:0000313" key="12">
    <source>
        <dbReference type="Proteomes" id="UP001501266"/>
    </source>
</evidence>
<organism evidence="11 12">
    <name type="scientific">Agrococcus citreus</name>
    <dbReference type="NCBI Taxonomy" id="84643"/>
    <lineage>
        <taxon>Bacteria</taxon>
        <taxon>Bacillati</taxon>
        <taxon>Actinomycetota</taxon>
        <taxon>Actinomycetes</taxon>
        <taxon>Micrococcales</taxon>
        <taxon>Microbacteriaceae</taxon>
        <taxon>Agrococcus</taxon>
    </lineage>
</organism>
<evidence type="ECO:0000259" key="9">
    <source>
        <dbReference type="Pfam" id="PF08544"/>
    </source>
</evidence>
<dbReference type="PRINTS" id="PR00473">
    <property type="entry name" value="GALCTOKINASE"/>
</dbReference>
<dbReference type="PROSITE" id="PS00106">
    <property type="entry name" value="GALACTOKINASE"/>
    <property type="match status" value="1"/>
</dbReference>
<dbReference type="InterPro" id="IPR014721">
    <property type="entry name" value="Ribsml_uS5_D2-typ_fold_subgr"/>
</dbReference>
<sequence>MRDAFENAFGAEPDGTWSAPGRVNLIGEHTDYNGGLALPFGIDRRTRVAVRLRDDDIVRVATDSVEAQADEGRGVVTATLATAGEATGWSRYLLGAVHVLRRERGVEGRGFDALVSSDVPVGVGVSSSAALESAVIVALDELWQLGIARREMVRLGQLVENEVVGAPTGTLDQSAVLLAERDHAVLLDFRADTAEQVPLGFEAAGLEILVIDSLVRHDHATGGYGERRRECEEAARIAGVPTLREIPVDEVESWADRMPPHVHRRLRHIVTDTDRAARVAALVREGRPREIGPILTDGHVSQRDDFEDSVPAIDAAVEAALAAGALGARLTGGGFGGAAIALVDASESERIGAEVADAVAAAGHARPVVFAVRASQGARRDPDA</sequence>
<evidence type="ECO:0000256" key="1">
    <source>
        <dbReference type="ARBA" id="ARBA00006566"/>
    </source>
</evidence>
<dbReference type="Gene3D" id="3.30.70.890">
    <property type="entry name" value="GHMP kinase, C-terminal domain"/>
    <property type="match status" value="1"/>
</dbReference>
<dbReference type="InterPro" id="IPR006204">
    <property type="entry name" value="GHMP_kinase_N_dom"/>
</dbReference>
<dbReference type="EMBL" id="BAAAKK010000005">
    <property type="protein sequence ID" value="GAA1425125.1"/>
    <property type="molecule type" value="Genomic_DNA"/>
</dbReference>
<evidence type="ECO:0000259" key="8">
    <source>
        <dbReference type="Pfam" id="PF00288"/>
    </source>
</evidence>
<keyword evidence="6" id="KW-0299">Galactose metabolism</keyword>
<dbReference type="EC" id="2.7.1.6" evidence="7"/>
<dbReference type="InterPro" id="IPR006206">
    <property type="entry name" value="Mevalonate/galactokinase"/>
</dbReference>
<proteinExistence type="inferred from homology"/>
<dbReference type="InterPro" id="IPR013750">
    <property type="entry name" value="GHMP_kinase_C_dom"/>
</dbReference>
<comment type="caution">
    <text evidence="11">The sequence shown here is derived from an EMBL/GenBank/DDBJ whole genome shotgun (WGS) entry which is preliminary data.</text>
</comment>
<reference evidence="11 12" key="1">
    <citation type="journal article" date="2019" name="Int. J. Syst. Evol. Microbiol.">
        <title>The Global Catalogue of Microorganisms (GCM) 10K type strain sequencing project: providing services to taxonomists for standard genome sequencing and annotation.</title>
        <authorList>
            <consortium name="The Broad Institute Genomics Platform"/>
            <consortium name="The Broad Institute Genome Sequencing Center for Infectious Disease"/>
            <person name="Wu L."/>
            <person name="Ma J."/>
        </authorList>
    </citation>
    <scope>NUCLEOTIDE SEQUENCE [LARGE SCALE GENOMIC DNA]</scope>
    <source>
        <strain evidence="11 12">JCM 12398</strain>
    </source>
</reference>
<dbReference type="InterPro" id="IPR036554">
    <property type="entry name" value="GHMP_kinase_C_sf"/>
</dbReference>
<dbReference type="SUPFAM" id="SSF54211">
    <property type="entry name" value="Ribosomal protein S5 domain 2-like"/>
    <property type="match status" value="1"/>
</dbReference>
<dbReference type="Pfam" id="PF00288">
    <property type="entry name" value="GHMP_kinases_N"/>
    <property type="match status" value="1"/>
</dbReference>